<dbReference type="Gene3D" id="3.50.30.10">
    <property type="entry name" value="Phosphohistidine domain"/>
    <property type="match status" value="1"/>
</dbReference>
<proteinExistence type="predicted"/>
<dbReference type="RefSeq" id="WP_063259651.1">
    <property type="nucleotide sequence ID" value="NZ_LJKE01000015.1"/>
</dbReference>
<dbReference type="InterPro" id="IPR002192">
    <property type="entry name" value="PPDK_AMP/ATP-bd"/>
</dbReference>
<gene>
    <name evidence="3" type="ORF">B4088_0421</name>
</gene>
<dbReference type="SUPFAM" id="SSF52009">
    <property type="entry name" value="Phosphohistidine domain"/>
    <property type="match status" value="1"/>
</dbReference>
<feature type="domain" description="Pyruvate phosphate dikinase AMP/ATP-binding" evidence="2">
    <location>
        <begin position="326"/>
        <end position="552"/>
    </location>
</feature>
<sequence>MFLWDANTEQEILDYQLIYDTDSNLQLEFYADGSMKESLLFSHTSPYIKKDYGLLVVNPNLREEYEKLVDNEITKDEIREQITMQMVLSIKNVHNWCRKIERQLQNESYSKNNHLGNWRKFYNSIVHMMSFKRLSDIFQNQWSHLAQSITLPSYMDQLHQSLYHLKKNPTKNNIDKFSWYTGFLLTFNIEKTELEQQDGIKKWLAKDWNTRPSLRRTSPSSSEEKWMKRVGWYEELRHYYQLRALRNFRLLFEELNIDIHNGTMADIEEEVLCKEVYKMTHKEKNETTIFGEGPHPKFHNLSILATHGIRVPSSYLLTDLKDINNAWENMKHYAPLAVRSSMLGEDSANKSYAGHFDTALCIHTEEDFHDAINQVWASAQDMIPGILIQPMVYSKISGILFTKSPLLPSSMMIESIFGLGEPLVSGQISPDRTIIDRKTGAITSKEISLSKNFGLFLHSGAKIGDTLVDYEEARYSFGSSVKCLASIPFSMRRTSSLNEHQTIELFKVAMEIENIFGTPQDIEWAWDNQGLIILQSRPITTTFKEVENSNHTNSEWKGTIASIGEVSGIAIEATNYEEIEKAIQSNQPYIVIARETSPEMIYELSHASGIITETGSTLCHAAIVSREWDIPCLVNVPNALKLCNKQISLRSIPSEDEPSTGEVILL</sequence>
<evidence type="ECO:0000313" key="4">
    <source>
        <dbReference type="Proteomes" id="UP000076482"/>
    </source>
</evidence>
<dbReference type="PANTHER" id="PTHR43615">
    <property type="entry name" value="PHOSPHOENOLPYRUVATE SYNTHASE-RELATED"/>
    <property type="match status" value="1"/>
</dbReference>
<keyword evidence="3" id="KW-0670">Pyruvate</keyword>
<dbReference type="Pfam" id="PF01326">
    <property type="entry name" value="PPDK_N"/>
    <property type="match status" value="1"/>
</dbReference>
<dbReference type="SUPFAM" id="SSF56059">
    <property type="entry name" value="Glutathione synthetase ATP-binding domain-like"/>
    <property type="match status" value="1"/>
</dbReference>
<accession>A0A164QNT1</accession>
<dbReference type="EMBL" id="LJKE01000015">
    <property type="protein sequence ID" value="KZD71960.1"/>
    <property type="molecule type" value="Genomic_DNA"/>
</dbReference>
<evidence type="ECO:0000259" key="1">
    <source>
        <dbReference type="Pfam" id="PF00391"/>
    </source>
</evidence>
<dbReference type="InterPro" id="IPR013815">
    <property type="entry name" value="ATP_grasp_subdomain_1"/>
</dbReference>
<dbReference type="Pfam" id="PF00391">
    <property type="entry name" value="PEP-utilizers"/>
    <property type="match status" value="1"/>
</dbReference>
<name>A0A164QNT1_BACCE</name>
<reference evidence="3 4" key="1">
    <citation type="submission" date="2015-09" db="EMBL/GenBank/DDBJ databases">
        <title>Bacillus cereus food isolates.</title>
        <authorList>
            <person name="Boekhorst J."/>
        </authorList>
    </citation>
    <scope>NUCLEOTIDE SEQUENCE [LARGE SCALE GENOMIC DNA]</scope>
    <source>
        <strain evidence="3 4">B4088</strain>
    </source>
</reference>
<comment type="caution">
    <text evidence="3">The sequence shown here is derived from an EMBL/GenBank/DDBJ whole genome shotgun (WGS) entry which is preliminary data.</text>
</comment>
<dbReference type="PATRIC" id="fig|1396.535.peg.4171"/>
<dbReference type="PANTHER" id="PTHR43615:SF1">
    <property type="entry name" value="PPDK_N DOMAIN-CONTAINING PROTEIN"/>
    <property type="match status" value="1"/>
</dbReference>
<dbReference type="Gene3D" id="3.30.1490.20">
    <property type="entry name" value="ATP-grasp fold, A domain"/>
    <property type="match status" value="1"/>
</dbReference>
<dbReference type="GO" id="GO:0016301">
    <property type="term" value="F:kinase activity"/>
    <property type="evidence" value="ECO:0007669"/>
    <property type="project" value="InterPro"/>
</dbReference>
<dbReference type="InterPro" id="IPR051549">
    <property type="entry name" value="PEP_Utilizing_Enz"/>
</dbReference>
<organism evidence="3 4">
    <name type="scientific">Bacillus cereus</name>
    <dbReference type="NCBI Taxonomy" id="1396"/>
    <lineage>
        <taxon>Bacteria</taxon>
        <taxon>Bacillati</taxon>
        <taxon>Bacillota</taxon>
        <taxon>Bacilli</taxon>
        <taxon>Bacillales</taxon>
        <taxon>Bacillaceae</taxon>
        <taxon>Bacillus</taxon>
        <taxon>Bacillus cereus group</taxon>
    </lineage>
</organism>
<dbReference type="InterPro" id="IPR008279">
    <property type="entry name" value="PEP-util_enz_mobile_dom"/>
</dbReference>
<dbReference type="InterPro" id="IPR036637">
    <property type="entry name" value="Phosphohistidine_dom_sf"/>
</dbReference>
<dbReference type="GO" id="GO:0005524">
    <property type="term" value="F:ATP binding"/>
    <property type="evidence" value="ECO:0007669"/>
    <property type="project" value="InterPro"/>
</dbReference>
<feature type="domain" description="PEP-utilising enzyme mobile" evidence="1">
    <location>
        <begin position="587"/>
        <end position="642"/>
    </location>
</feature>
<dbReference type="AlphaFoldDB" id="A0A164QNT1"/>
<protein>
    <submittedName>
        <fullName evidence="3">Phosphoenolpyruvate-utilizing enzyme</fullName>
    </submittedName>
</protein>
<evidence type="ECO:0000259" key="2">
    <source>
        <dbReference type="Pfam" id="PF01326"/>
    </source>
</evidence>
<dbReference type="Proteomes" id="UP000076482">
    <property type="component" value="Unassembled WGS sequence"/>
</dbReference>
<dbReference type="Gene3D" id="3.30.470.20">
    <property type="entry name" value="ATP-grasp fold, B domain"/>
    <property type="match status" value="1"/>
</dbReference>
<evidence type="ECO:0000313" key="3">
    <source>
        <dbReference type="EMBL" id="KZD71960.1"/>
    </source>
</evidence>